<evidence type="ECO:0000313" key="2">
    <source>
        <dbReference type="Proteomes" id="UP000228758"/>
    </source>
</evidence>
<name>A0A2M9CJI5_9MICO</name>
<comment type="caution">
    <text evidence="1">The sequence shown here is derived from an EMBL/GenBank/DDBJ whole genome shotgun (WGS) entry which is preliminary data.</text>
</comment>
<dbReference type="RefSeq" id="WP_100364297.1">
    <property type="nucleotide sequence ID" value="NZ_PGFF01000001.1"/>
</dbReference>
<keyword evidence="2" id="KW-1185">Reference proteome</keyword>
<proteinExistence type="predicted"/>
<dbReference type="AlphaFoldDB" id="A0A2M9CJI5"/>
<reference evidence="1 2" key="1">
    <citation type="submission" date="2017-11" db="EMBL/GenBank/DDBJ databases">
        <title>Genomic Encyclopedia of Archaeal and Bacterial Type Strains, Phase II (KMG-II): From Individual Species to Whole Genera.</title>
        <authorList>
            <person name="Goeker M."/>
        </authorList>
    </citation>
    <scope>NUCLEOTIDE SEQUENCE [LARGE SCALE GENOMIC DNA]</scope>
    <source>
        <strain evidence="1 2">DSM 27393</strain>
    </source>
</reference>
<dbReference type="Proteomes" id="UP000228758">
    <property type="component" value="Unassembled WGS sequence"/>
</dbReference>
<sequence length="86" mass="10016">MEPVALALVDDVPTALTWRDKRFRVADSPTRLSRPADWFYDAVITHPPVPAIRWRFVGRADDGESRVFDVRYDLVSARWELVRAFE</sequence>
<evidence type="ECO:0000313" key="1">
    <source>
        <dbReference type="EMBL" id="PJJ72067.1"/>
    </source>
</evidence>
<protein>
    <submittedName>
        <fullName evidence="1">Uncharacterized protein</fullName>
    </submittedName>
</protein>
<dbReference type="OrthoDB" id="4978768at2"/>
<dbReference type="EMBL" id="PGFF01000001">
    <property type="protein sequence ID" value="PJJ72067.1"/>
    <property type="molecule type" value="Genomic_DNA"/>
</dbReference>
<gene>
    <name evidence="1" type="ORF">CLV46_1629</name>
</gene>
<accession>A0A2M9CJI5</accession>
<organism evidence="1 2">
    <name type="scientific">Diaminobutyricimonas aerilata</name>
    <dbReference type="NCBI Taxonomy" id="1162967"/>
    <lineage>
        <taxon>Bacteria</taxon>
        <taxon>Bacillati</taxon>
        <taxon>Actinomycetota</taxon>
        <taxon>Actinomycetes</taxon>
        <taxon>Micrococcales</taxon>
        <taxon>Microbacteriaceae</taxon>
        <taxon>Diaminobutyricimonas</taxon>
    </lineage>
</organism>